<accession>A0AAX0AWR4</accession>
<reference evidence="5" key="1">
    <citation type="submission" date="2020-05" db="EMBL/GenBank/DDBJ databases">
        <authorList>
            <person name="Brown S."/>
            <person name="Huntemann M."/>
            <person name="Clum A."/>
            <person name="Spunde A."/>
            <person name="Palaniappan K."/>
            <person name="Ritter S."/>
            <person name="Mikhailova N."/>
            <person name="Chen I.-M."/>
            <person name="Stamatis D."/>
            <person name="Reddy T."/>
            <person name="O'Malley R."/>
            <person name="Daum C."/>
            <person name="Shapiro N."/>
            <person name="Ivanova N."/>
            <person name="Kyrpides N."/>
            <person name="Woyke T."/>
        </authorList>
    </citation>
    <scope>NUCLEOTIDE SEQUENCE</scope>
    <source>
        <strain evidence="5">DJ080</strain>
    </source>
</reference>
<sequence length="179" mass="20927">MGENQNYKTAYSAAYARLIEQHEPKETRLFDDPFVKKFFSSYLSLLMQFRVIRKLMIFMYNSMSIGLFGLQVCRTKYIDDRLKEAIDDGVEQVVILGAGLDTRLYRIANTNKLKGFEVDLPIMQNKKKSTMKKFLGDLPNNIIFIPIDFNVQTLDEVFENEELDFPRPIFLYGKELLNI</sequence>
<evidence type="ECO:0000313" key="6">
    <source>
        <dbReference type="Proteomes" id="UP001193748"/>
    </source>
</evidence>
<organism evidence="5 6">
    <name type="scientific">Clostridium beijerinckii</name>
    <name type="common">Clostridium MP</name>
    <dbReference type="NCBI Taxonomy" id="1520"/>
    <lineage>
        <taxon>Bacteria</taxon>
        <taxon>Bacillati</taxon>
        <taxon>Bacillota</taxon>
        <taxon>Clostridia</taxon>
        <taxon>Eubacteriales</taxon>
        <taxon>Clostridiaceae</taxon>
        <taxon>Clostridium</taxon>
    </lineage>
</organism>
<protein>
    <recommendedName>
        <fullName evidence="4">S-adenosyl-L-methionine-dependent methyltransferase</fullName>
        <ecNumber evidence="4">2.1.1.-</ecNumber>
    </recommendedName>
</protein>
<keyword evidence="3" id="KW-0808">Transferase</keyword>
<dbReference type="InterPro" id="IPR007213">
    <property type="entry name" value="Ppm1/Ppm2/Tcmp"/>
</dbReference>
<name>A0AAX0AWR4_CLOBE</name>
<proteinExistence type="inferred from homology"/>
<dbReference type="PANTHER" id="PTHR43619">
    <property type="entry name" value="S-ADENOSYL-L-METHIONINE-DEPENDENT METHYLTRANSFERASE YKTD-RELATED"/>
    <property type="match status" value="1"/>
</dbReference>
<reference evidence="5" key="2">
    <citation type="journal article" date="2022" name="Nat. Biotechnol.">
        <title>Carbon-negative production of acetone and isopropanol by gas fermentation at industrial pilot scale.</title>
        <authorList>
            <person name="Liew F.E."/>
            <person name="Nogle R."/>
            <person name="Abdalla T."/>
            <person name="Rasor B.J."/>
            <person name="Canter C."/>
            <person name="Jensen R.O."/>
            <person name="Wang L."/>
            <person name="Strutz J."/>
            <person name="Chirania P."/>
            <person name="De Tissera S."/>
            <person name="Mueller A.P."/>
            <person name="Ruan Z."/>
            <person name="Gao A."/>
            <person name="Tran L."/>
            <person name="Engle N.L."/>
            <person name="Bromley J.C."/>
            <person name="Daniell J."/>
            <person name="Conrado R."/>
            <person name="Tschaplinski T.J."/>
            <person name="Giannone R.J."/>
            <person name="Hettich R.L."/>
            <person name="Karim A.S."/>
            <person name="Simpson S.D."/>
            <person name="Brown S.D."/>
            <person name="Leang C."/>
            <person name="Jewett M.C."/>
            <person name="Kopke M."/>
        </authorList>
    </citation>
    <scope>NUCLEOTIDE SEQUENCE</scope>
    <source>
        <strain evidence="5">DJ080</strain>
    </source>
</reference>
<evidence type="ECO:0000256" key="3">
    <source>
        <dbReference type="ARBA" id="ARBA00022679"/>
    </source>
</evidence>
<dbReference type="Gene3D" id="3.40.50.150">
    <property type="entry name" value="Vaccinia Virus protein VP39"/>
    <property type="match status" value="1"/>
</dbReference>
<comment type="function">
    <text evidence="4">Exhibits S-adenosyl-L-methionine-dependent methyltransferase activity.</text>
</comment>
<evidence type="ECO:0000256" key="1">
    <source>
        <dbReference type="ARBA" id="ARBA00008138"/>
    </source>
</evidence>
<dbReference type="PANTHER" id="PTHR43619:SF2">
    <property type="entry name" value="S-ADENOSYL-L-METHIONINE-DEPENDENT METHYLTRANSFERASES SUPERFAMILY PROTEIN"/>
    <property type="match status" value="1"/>
</dbReference>
<dbReference type="AlphaFoldDB" id="A0AAX0AWR4"/>
<comment type="similarity">
    <text evidence="1 4">Belongs to the UPF0677 family.</text>
</comment>
<keyword evidence="2 4" id="KW-0489">Methyltransferase</keyword>
<dbReference type="SUPFAM" id="SSF53335">
    <property type="entry name" value="S-adenosyl-L-methionine-dependent methyltransferases"/>
    <property type="match status" value="1"/>
</dbReference>
<dbReference type="InterPro" id="IPR029063">
    <property type="entry name" value="SAM-dependent_MTases_sf"/>
</dbReference>
<dbReference type="Proteomes" id="UP001193748">
    <property type="component" value="Unassembled WGS sequence"/>
</dbReference>
<gene>
    <name evidence="5" type="ORF">B0H41_001184</name>
</gene>
<dbReference type="RefSeq" id="WP_207716785.1">
    <property type="nucleotide sequence ID" value="NZ_JABSWW010000001.1"/>
</dbReference>
<dbReference type="InterPro" id="IPR011610">
    <property type="entry name" value="SAM_mthyl_Trfase_ML2640-like"/>
</dbReference>
<evidence type="ECO:0000313" key="5">
    <source>
        <dbReference type="EMBL" id="NRT87505.1"/>
    </source>
</evidence>
<dbReference type="Pfam" id="PF04072">
    <property type="entry name" value="LCM"/>
    <property type="match status" value="1"/>
</dbReference>
<dbReference type="NCBIfam" id="TIGR00027">
    <property type="entry name" value="mthyl_TIGR00027"/>
    <property type="match status" value="1"/>
</dbReference>
<dbReference type="GO" id="GO:0032259">
    <property type="term" value="P:methylation"/>
    <property type="evidence" value="ECO:0007669"/>
    <property type="project" value="UniProtKB-KW"/>
</dbReference>
<evidence type="ECO:0000256" key="4">
    <source>
        <dbReference type="RuleBase" id="RU362030"/>
    </source>
</evidence>
<evidence type="ECO:0000256" key="2">
    <source>
        <dbReference type="ARBA" id="ARBA00022603"/>
    </source>
</evidence>
<dbReference type="EMBL" id="JABSWW010000001">
    <property type="protein sequence ID" value="NRT87505.1"/>
    <property type="molecule type" value="Genomic_DNA"/>
</dbReference>
<dbReference type="EC" id="2.1.1.-" evidence="4"/>
<comment type="caution">
    <text evidence="5">The sequence shown here is derived from an EMBL/GenBank/DDBJ whole genome shotgun (WGS) entry which is preliminary data.</text>
</comment>
<dbReference type="GO" id="GO:0008168">
    <property type="term" value="F:methyltransferase activity"/>
    <property type="evidence" value="ECO:0007669"/>
    <property type="project" value="UniProtKB-UniRule"/>
</dbReference>
<keyword evidence="4" id="KW-0949">S-adenosyl-L-methionine</keyword>